<accession>A0A1C3PGL3</accession>
<dbReference type="InterPro" id="IPR023817">
    <property type="entry name" value="Frankia_40_dom"/>
</dbReference>
<dbReference type="NCBIfam" id="TIGR03917">
    <property type="entry name" value="Frankia_40_dom"/>
    <property type="match status" value="1"/>
</dbReference>
<sequence>MILLRIRPSLPDGVCAASLAPEEAHHLAEALTNAALTACEPCDQVRVPNTNLSHTRSNNTPSHEHAVTICEGTTVSDLSWLLGELPAHARLVDFASDTDVVLVFSTDGAHTAVDHG</sequence>
<evidence type="ECO:0000313" key="2">
    <source>
        <dbReference type="Proteomes" id="UP000199013"/>
    </source>
</evidence>
<dbReference type="EMBL" id="FLUV01002469">
    <property type="protein sequence ID" value="SBW28778.1"/>
    <property type="molecule type" value="Genomic_DNA"/>
</dbReference>
<reference evidence="2" key="1">
    <citation type="submission" date="2016-02" db="EMBL/GenBank/DDBJ databases">
        <authorList>
            <person name="Wibberg D."/>
        </authorList>
    </citation>
    <scope>NUCLEOTIDE SEQUENCE [LARGE SCALE GENOMIC DNA]</scope>
</reference>
<evidence type="ECO:0000313" key="1">
    <source>
        <dbReference type="EMBL" id="SBW28778.1"/>
    </source>
</evidence>
<name>A0A1C3PGL3_9ACTN</name>
<dbReference type="AlphaFoldDB" id="A0A1C3PGL3"/>
<organism evidence="1 2">
    <name type="scientific">Candidatus Protofrankia californiensis</name>
    <dbReference type="NCBI Taxonomy" id="1839754"/>
    <lineage>
        <taxon>Bacteria</taxon>
        <taxon>Bacillati</taxon>
        <taxon>Actinomycetota</taxon>
        <taxon>Actinomycetes</taxon>
        <taxon>Frankiales</taxon>
        <taxon>Frankiaceae</taxon>
        <taxon>Protofrankia</taxon>
    </lineage>
</organism>
<proteinExistence type="predicted"/>
<gene>
    <name evidence="1" type="ORF">FDG2_5981</name>
</gene>
<protein>
    <submittedName>
        <fullName evidence="1">Putative secreted protein</fullName>
    </submittedName>
</protein>
<dbReference type="Proteomes" id="UP000199013">
    <property type="component" value="Unassembled WGS sequence"/>
</dbReference>
<keyword evidence="2" id="KW-1185">Reference proteome</keyword>